<feature type="region of interest" description="Disordered" evidence="1">
    <location>
        <begin position="189"/>
        <end position="261"/>
    </location>
</feature>
<feature type="compositionally biased region" description="Basic and acidic residues" evidence="1">
    <location>
        <begin position="638"/>
        <end position="647"/>
    </location>
</feature>
<feature type="region of interest" description="Disordered" evidence="1">
    <location>
        <begin position="426"/>
        <end position="456"/>
    </location>
</feature>
<feature type="compositionally biased region" description="Basic and acidic residues" evidence="1">
    <location>
        <begin position="571"/>
        <end position="584"/>
    </location>
</feature>
<reference evidence="2 3" key="1">
    <citation type="journal article" date="2019" name="Fungal Biol. Biotechnol.">
        <title>Draft genome sequence of fastidious pathogen Ceratobasidium theobromae, which causes vascular-streak dieback in Theobroma cacao.</title>
        <authorList>
            <person name="Ali S.S."/>
            <person name="Asman A."/>
            <person name="Shao J."/>
            <person name="Firmansyah A.P."/>
            <person name="Susilo A.W."/>
            <person name="Rosmana A."/>
            <person name="McMahon P."/>
            <person name="Junaid M."/>
            <person name="Guest D."/>
            <person name="Kheng T.Y."/>
            <person name="Meinhardt L.W."/>
            <person name="Bailey B.A."/>
        </authorList>
    </citation>
    <scope>NUCLEOTIDE SEQUENCE [LARGE SCALE GENOMIC DNA]</scope>
    <source>
        <strain evidence="2 3">CT2</strain>
    </source>
</reference>
<comment type="caution">
    <text evidence="2">The sequence shown here is derived from an EMBL/GenBank/DDBJ whole genome shotgun (WGS) entry which is preliminary data.</text>
</comment>
<organism evidence="2 3">
    <name type="scientific">Ceratobasidium theobromae</name>
    <dbReference type="NCBI Taxonomy" id="1582974"/>
    <lineage>
        <taxon>Eukaryota</taxon>
        <taxon>Fungi</taxon>
        <taxon>Dikarya</taxon>
        <taxon>Basidiomycota</taxon>
        <taxon>Agaricomycotina</taxon>
        <taxon>Agaricomycetes</taxon>
        <taxon>Cantharellales</taxon>
        <taxon>Ceratobasidiaceae</taxon>
        <taxon>Ceratobasidium</taxon>
    </lineage>
</organism>
<dbReference type="OrthoDB" id="2138242at2759"/>
<gene>
    <name evidence="2" type="ORF">CTheo_2425</name>
</gene>
<feature type="region of interest" description="Disordered" evidence="1">
    <location>
        <begin position="501"/>
        <end position="520"/>
    </location>
</feature>
<dbReference type="EMBL" id="SSOP01000025">
    <property type="protein sequence ID" value="KAB5594088.1"/>
    <property type="molecule type" value="Genomic_DNA"/>
</dbReference>
<feature type="compositionally biased region" description="Pro residues" evidence="1">
    <location>
        <begin position="349"/>
        <end position="368"/>
    </location>
</feature>
<feature type="region of interest" description="Disordered" evidence="1">
    <location>
        <begin position="1"/>
        <end position="26"/>
    </location>
</feature>
<proteinExistence type="predicted"/>
<feature type="compositionally biased region" description="Basic and acidic residues" evidence="1">
    <location>
        <begin position="598"/>
        <end position="616"/>
    </location>
</feature>
<feature type="compositionally biased region" description="Basic and acidic residues" evidence="1">
    <location>
        <begin position="203"/>
        <end position="214"/>
    </location>
</feature>
<evidence type="ECO:0000313" key="2">
    <source>
        <dbReference type="EMBL" id="KAB5594088.1"/>
    </source>
</evidence>
<accession>A0A5N5QR35</accession>
<protein>
    <submittedName>
        <fullName evidence="2">Uncharacterized protein</fullName>
    </submittedName>
</protein>
<dbReference type="AlphaFoldDB" id="A0A5N5QR35"/>
<name>A0A5N5QR35_9AGAM</name>
<feature type="region of interest" description="Disordered" evidence="1">
    <location>
        <begin position="341"/>
        <end position="377"/>
    </location>
</feature>
<keyword evidence="3" id="KW-1185">Reference proteome</keyword>
<evidence type="ECO:0000313" key="3">
    <source>
        <dbReference type="Proteomes" id="UP000383932"/>
    </source>
</evidence>
<feature type="compositionally biased region" description="Basic and acidic residues" evidence="1">
    <location>
        <begin position="9"/>
        <end position="20"/>
    </location>
</feature>
<feature type="region of interest" description="Disordered" evidence="1">
    <location>
        <begin position="571"/>
        <end position="701"/>
    </location>
</feature>
<evidence type="ECO:0000256" key="1">
    <source>
        <dbReference type="SAM" id="MobiDB-lite"/>
    </source>
</evidence>
<feature type="region of interest" description="Disordered" evidence="1">
    <location>
        <begin position="73"/>
        <end position="99"/>
    </location>
</feature>
<sequence>MPHKRAKRSVREAEREKRADLGPVESEMPKGIARVLGAEGVRAAYRARRAREKEGKESRELRVLAGEGLGALNRSAQTARESGDEAAKETSNQGCNEGGCEGAVEQTKAAERGGDGAACAARSPTLSAWWYNGGPVLGGHGDGVEHSEPGAWTPDDQSSVVCKLRDGAACVAAVVALVAVWQPGGGAFPTPREQHAGGAVAQAEKERGNERPGDGDDESSGSSAAVKEEQVSDGEYAAPAFAPTPPASARRVSPSMLPPLHVPDLARKRRRVTISGVAAHQPPPRPLHRTVLERAGGYAPPSVPSGMVSPVVTPGFNMSSPGALDQVRDTIAIRIEQKALIEQRKNGNPRPPSPIPATPTLSAPPPPAQTLAHRRGKASKLTIHTPSTSISGLAGLAGTEAARLGKHMHPARALLTRAGVEVAIRSAPPGVTRFDPASTRRPPPRLPQPPQPKERSVPIRRLHAGSTAAQTGPPAPLAIVAPGQPLALTAPYIATPTRTQFPAAQTPPPRHVRPSAPASPPISRSAFMAFYDAYAEVHSLRAQLDRMEREMDRRVELAVRDMRDEIRMLRDDMKRDRHVPRPVERSGSASVTHSPMQLDKRPLPDKMHMDKPDRPRLPGPADRLPPPPGERIPGPGERPPDKMDRLHPQPPRSALRKSPSVRGLQSSLSPPSRPPSVGAAEAARLRPKAPLRTRSPPDKSA</sequence>
<dbReference type="Proteomes" id="UP000383932">
    <property type="component" value="Unassembled WGS sequence"/>
</dbReference>